<evidence type="ECO:0000256" key="4">
    <source>
        <dbReference type="ARBA" id="ARBA00022694"/>
    </source>
</evidence>
<keyword evidence="8" id="KW-1185">Reference proteome</keyword>
<dbReference type="InterPro" id="IPR002866">
    <property type="entry name" value="Maturase_MatK"/>
</dbReference>
<evidence type="ECO:0000256" key="3">
    <source>
        <dbReference type="ARBA" id="ARBA00022664"/>
    </source>
</evidence>
<accession>A0A2R6VY13</accession>
<dbReference type="GO" id="GO:0006397">
    <property type="term" value="P:mRNA processing"/>
    <property type="evidence" value="ECO:0007669"/>
    <property type="project" value="UniProtKB-KW"/>
</dbReference>
<evidence type="ECO:0000256" key="5">
    <source>
        <dbReference type="ARBA" id="ARBA00022884"/>
    </source>
</evidence>
<dbReference type="OMA" id="WARIRNQ"/>
<dbReference type="AlphaFoldDB" id="A0A2R6VY13"/>
<evidence type="ECO:0000259" key="6">
    <source>
        <dbReference type="Pfam" id="PF01348"/>
    </source>
</evidence>
<dbReference type="PANTHER" id="PTHR34811:SF1">
    <property type="entry name" value="MATURASE K"/>
    <property type="match status" value="1"/>
</dbReference>
<evidence type="ECO:0000313" key="7">
    <source>
        <dbReference type="EMBL" id="PTQ26485.1"/>
    </source>
</evidence>
<comment type="subcellular location">
    <subcellularLocation>
        <location evidence="1">Plastid</location>
    </subcellularLocation>
</comment>
<keyword evidence="3" id="KW-0507">mRNA processing</keyword>
<dbReference type="Pfam" id="PF01348">
    <property type="entry name" value="Intron_maturas2"/>
    <property type="match status" value="1"/>
</dbReference>
<dbReference type="GO" id="GO:0009507">
    <property type="term" value="C:chloroplast"/>
    <property type="evidence" value="ECO:0007669"/>
    <property type="project" value="InterPro"/>
</dbReference>
<organism evidence="7 8">
    <name type="scientific">Marchantia polymorpha</name>
    <name type="common">Common liverwort</name>
    <name type="synonym">Marchantia aquatica</name>
    <dbReference type="NCBI Taxonomy" id="3197"/>
    <lineage>
        <taxon>Eukaryota</taxon>
        <taxon>Viridiplantae</taxon>
        <taxon>Streptophyta</taxon>
        <taxon>Embryophyta</taxon>
        <taxon>Marchantiophyta</taxon>
        <taxon>Marchantiopsida</taxon>
        <taxon>Marchantiidae</taxon>
        <taxon>Marchantiales</taxon>
        <taxon>Marchantiaceae</taxon>
        <taxon>Marchantia</taxon>
    </lineage>
</organism>
<evidence type="ECO:0000313" key="8">
    <source>
        <dbReference type="Proteomes" id="UP000244005"/>
    </source>
</evidence>
<evidence type="ECO:0000256" key="1">
    <source>
        <dbReference type="ARBA" id="ARBA00004474"/>
    </source>
</evidence>
<dbReference type="GO" id="GO:0008033">
    <property type="term" value="P:tRNA processing"/>
    <property type="evidence" value="ECO:0007669"/>
    <property type="project" value="UniProtKB-KW"/>
</dbReference>
<keyword evidence="5" id="KW-0694">RNA-binding</keyword>
<protein>
    <recommendedName>
        <fullName evidence="6">Domain X domain-containing protein</fullName>
    </recommendedName>
</protein>
<dbReference type="OrthoDB" id="1886907at2759"/>
<feature type="domain" description="Domain X" evidence="6">
    <location>
        <begin position="27"/>
        <end position="83"/>
    </location>
</feature>
<dbReference type="InterPro" id="IPR024937">
    <property type="entry name" value="Domain_X"/>
</dbReference>
<evidence type="ECO:0000256" key="2">
    <source>
        <dbReference type="ARBA" id="ARBA00022640"/>
    </source>
</evidence>
<dbReference type="GO" id="GO:0003723">
    <property type="term" value="F:RNA binding"/>
    <property type="evidence" value="ECO:0007669"/>
    <property type="project" value="UniProtKB-KW"/>
</dbReference>
<name>A0A2R6VY13_MARPO</name>
<sequence length="99" mass="11768">MFRIESQIILIQIQIINLLTNVNFIQKEFCSIIPIIPLIRLLAKEKICDVLVRSLCKLSWTTLSDIEIFERFDQIIKHIFSYYINYLAHSLQKSKLLKE</sequence>
<dbReference type="EMBL" id="KZ773780">
    <property type="protein sequence ID" value="PTQ26485.1"/>
    <property type="molecule type" value="Genomic_DNA"/>
</dbReference>
<proteinExistence type="predicted"/>
<dbReference type="PANTHER" id="PTHR34811">
    <property type="entry name" value="MATURASE K"/>
    <property type="match status" value="1"/>
</dbReference>
<dbReference type="Proteomes" id="UP000244005">
    <property type="component" value="Unassembled WGS sequence"/>
</dbReference>
<keyword evidence="4" id="KW-0819">tRNA processing</keyword>
<keyword evidence="2" id="KW-0934">Plastid</keyword>
<reference evidence="8" key="1">
    <citation type="journal article" date="2017" name="Cell">
        <title>Insights into land plant evolution garnered from the Marchantia polymorpha genome.</title>
        <authorList>
            <person name="Bowman J.L."/>
            <person name="Kohchi T."/>
            <person name="Yamato K.T."/>
            <person name="Jenkins J."/>
            <person name="Shu S."/>
            <person name="Ishizaki K."/>
            <person name="Yamaoka S."/>
            <person name="Nishihama R."/>
            <person name="Nakamura Y."/>
            <person name="Berger F."/>
            <person name="Adam C."/>
            <person name="Aki S.S."/>
            <person name="Althoff F."/>
            <person name="Araki T."/>
            <person name="Arteaga-Vazquez M.A."/>
            <person name="Balasubrmanian S."/>
            <person name="Barry K."/>
            <person name="Bauer D."/>
            <person name="Boehm C.R."/>
            <person name="Briginshaw L."/>
            <person name="Caballero-Perez J."/>
            <person name="Catarino B."/>
            <person name="Chen F."/>
            <person name="Chiyoda S."/>
            <person name="Chovatia M."/>
            <person name="Davies K.M."/>
            <person name="Delmans M."/>
            <person name="Demura T."/>
            <person name="Dierschke T."/>
            <person name="Dolan L."/>
            <person name="Dorantes-Acosta A.E."/>
            <person name="Eklund D.M."/>
            <person name="Florent S.N."/>
            <person name="Flores-Sandoval E."/>
            <person name="Fujiyama A."/>
            <person name="Fukuzawa H."/>
            <person name="Galik B."/>
            <person name="Grimanelli D."/>
            <person name="Grimwood J."/>
            <person name="Grossniklaus U."/>
            <person name="Hamada T."/>
            <person name="Haseloff J."/>
            <person name="Hetherington A.J."/>
            <person name="Higo A."/>
            <person name="Hirakawa Y."/>
            <person name="Hundley H.N."/>
            <person name="Ikeda Y."/>
            <person name="Inoue K."/>
            <person name="Inoue S.I."/>
            <person name="Ishida S."/>
            <person name="Jia Q."/>
            <person name="Kakita M."/>
            <person name="Kanazawa T."/>
            <person name="Kawai Y."/>
            <person name="Kawashima T."/>
            <person name="Kennedy M."/>
            <person name="Kinose K."/>
            <person name="Kinoshita T."/>
            <person name="Kohara Y."/>
            <person name="Koide E."/>
            <person name="Komatsu K."/>
            <person name="Kopischke S."/>
            <person name="Kubo M."/>
            <person name="Kyozuka J."/>
            <person name="Lagercrantz U."/>
            <person name="Lin S.S."/>
            <person name="Lindquist E."/>
            <person name="Lipzen A.M."/>
            <person name="Lu C.W."/>
            <person name="De Luna E."/>
            <person name="Martienssen R.A."/>
            <person name="Minamino N."/>
            <person name="Mizutani M."/>
            <person name="Mizutani M."/>
            <person name="Mochizuki N."/>
            <person name="Monte I."/>
            <person name="Mosher R."/>
            <person name="Nagasaki H."/>
            <person name="Nakagami H."/>
            <person name="Naramoto S."/>
            <person name="Nishitani K."/>
            <person name="Ohtani M."/>
            <person name="Okamoto T."/>
            <person name="Okumura M."/>
            <person name="Phillips J."/>
            <person name="Pollak B."/>
            <person name="Reinders A."/>
            <person name="Rovekamp M."/>
            <person name="Sano R."/>
            <person name="Sawa S."/>
            <person name="Schmid M.W."/>
            <person name="Shirakawa M."/>
            <person name="Solano R."/>
            <person name="Spunde A."/>
            <person name="Suetsugu N."/>
            <person name="Sugano S."/>
            <person name="Sugiyama A."/>
            <person name="Sun R."/>
            <person name="Suzuki Y."/>
            <person name="Takenaka M."/>
            <person name="Takezawa D."/>
            <person name="Tomogane H."/>
            <person name="Tsuzuki M."/>
            <person name="Ueda T."/>
            <person name="Umeda M."/>
            <person name="Ward J.M."/>
            <person name="Watanabe Y."/>
            <person name="Yazaki K."/>
            <person name="Yokoyama R."/>
            <person name="Yoshitake Y."/>
            <person name="Yotsui I."/>
            <person name="Zachgo S."/>
            <person name="Schmutz J."/>
        </authorList>
    </citation>
    <scope>NUCLEOTIDE SEQUENCE [LARGE SCALE GENOMIC DNA]</scope>
    <source>
        <strain evidence="8">Tak-1</strain>
    </source>
</reference>
<gene>
    <name evidence="7" type="ORF">MARPO_1406s0001</name>
</gene>